<dbReference type="InterPro" id="IPR046697">
    <property type="entry name" value="DUF6567"/>
</dbReference>
<evidence type="ECO:0000256" key="1">
    <source>
        <dbReference type="SAM" id="SignalP"/>
    </source>
</evidence>
<keyword evidence="3" id="KW-1185">Reference proteome</keyword>
<evidence type="ECO:0000313" key="3">
    <source>
        <dbReference type="Proteomes" id="UP000199559"/>
    </source>
</evidence>
<reference evidence="3" key="1">
    <citation type="submission" date="2016-10" db="EMBL/GenBank/DDBJ databases">
        <authorList>
            <person name="Varghese N."/>
            <person name="Submissions S."/>
        </authorList>
    </citation>
    <scope>NUCLEOTIDE SEQUENCE [LARGE SCALE GENOMIC DNA]</scope>
    <source>
        <strain evidence="3">DSM 28881</strain>
    </source>
</reference>
<feature type="chain" id="PRO_5011710422" description="Heavy-metal-binding" evidence="1">
    <location>
        <begin position="24"/>
        <end position="117"/>
    </location>
</feature>
<dbReference type="Pfam" id="PF20205">
    <property type="entry name" value="DUF6567"/>
    <property type="match status" value="1"/>
</dbReference>
<keyword evidence="1" id="KW-0732">Signal</keyword>
<dbReference type="PROSITE" id="PS51257">
    <property type="entry name" value="PROKAR_LIPOPROTEIN"/>
    <property type="match status" value="1"/>
</dbReference>
<protein>
    <recommendedName>
        <fullName evidence="4">Heavy-metal-binding</fullName>
    </recommendedName>
</protein>
<dbReference type="RefSeq" id="WP_090836778.1">
    <property type="nucleotide sequence ID" value="NZ_FORM01000001.1"/>
</dbReference>
<dbReference type="Proteomes" id="UP000199559">
    <property type="component" value="Unassembled WGS sequence"/>
</dbReference>
<sequence>MKKIILPLAILALLSSCRSSIHSGGYNQLNQTQTVLSNSNFNVLGSFTGSATTKIKTGNITNKEGIISQAKAKLLENAKAAGVELLGSRTLTNVTIDIIETKKRINATMSAEIIEFK</sequence>
<accession>A0A1I3J5S4</accession>
<dbReference type="AlphaFoldDB" id="A0A1I3J5S4"/>
<name>A0A1I3J5S4_9FLAO</name>
<proteinExistence type="predicted"/>
<evidence type="ECO:0000313" key="2">
    <source>
        <dbReference type="EMBL" id="SFI55456.1"/>
    </source>
</evidence>
<gene>
    <name evidence="2" type="ORF">SAMN05443431_101259</name>
</gene>
<feature type="signal peptide" evidence="1">
    <location>
        <begin position="1"/>
        <end position="23"/>
    </location>
</feature>
<evidence type="ECO:0008006" key="4">
    <source>
        <dbReference type="Google" id="ProtNLM"/>
    </source>
</evidence>
<dbReference type="EMBL" id="FORM01000001">
    <property type="protein sequence ID" value="SFI55456.1"/>
    <property type="molecule type" value="Genomic_DNA"/>
</dbReference>
<organism evidence="2 3">
    <name type="scientific">Olleya namhaensis</name>
    <dbReference type="NCBI Taxonomy" id="1144750"/>
    <lineage>
        <taxon>Bacteria</taxon>
        <taxon>Pseudomonadati</taxon>
        <taxon>Bacteroidota</taxon>
        <taxon>Flavobacteriia</taxon>
        <taxon>Flavobacteriales</taxon>
        <taxon>Flavobacteriaceae</taxon>
    </lineage>
</organism>